<dbReference type="Proteomes" id="UP000228614">
    <property type="component" value="Unassembled WGS sequence"/>
</dbReference>
<dbReference type="Gene3D" id="3.40.50.720">
    <property type="entry name" value="NAD(P)-binding Rossmann-like Domain"/>
    <property type="match status" value="1"/>
</dbReference>
<dbReference type="EMBL" id="PFAN01000129">
    <property type="protein sequence ID" value="PIR94730.1"/>
    <property type="molecule type" value="Genomic_DNA"/>
</dbReference>
<keyword evidence="5 6" id="KW-0119">Carbohydrate metabolism</keyword>
<dbReference type="HAMAP" id="MF_00966">
    <property type="entry name" value="G6PD"/>
    <property type="match status" value="1"/>
</dbReference>
<accession>A0A2H0V8S4</accession>
<evidence type="ECO:0000256" key="6">
    <source>
        <dbReference type="HAMAP-Rule" id="MF_00966"/>
    </source>
</evidence>
<feature type="binding site" evidence="6">
    <location>
        <position position="260"/>
    </location>
    <ligand>
        <name>substrate</name>
    </ligand>
</feature>
<feature type="binding site" evidence="6">
    <location>
        <begin position="96"/>
        <end position="97"/>
    </location>
    <ligand>
        <name>NADP(+)</name>
        <dbReference type="ChEBI" id="CHEBI:58349"/>
    </ligand>
</feature>
<feature type="domain" description="Glucose-6-phosphate dehydrogenase C-terminal" evidence="8">
    <location>
        <begin position="214"/>
        <end position="490"/>
    </location>
</feature>
<protein>
    <recommendedName>
        <fullName evidence="6">Glucose-6-phosphate 1-dehydrogenase</fullName>
        <shortName evidence="6">G6PD</shortName>
        <ecNumber evidence="6">1.1.1.49</ecNumber>
    </recommendedName>
</protein>
<dbReference type="GO" id="GO:0050661">
    <property type="term" value="F:NADP binding"/>
    <property type="evidence" value="ECO:0007669"/>
    <property type="project" value="UniProtKB-UniRule"/>
</dbReference>
<reference evidence="10" key="1">
    <citation type="submission" date="2017-09" db="EMBL/GenBank/DDBJ databases">
        <title>Depth-based differentiation of microbial function through sediment-hosted aquifers and enrichment of novel symbionts in the deep terrestrial subsurface.</title>
        <authorList>
            <person name="Probst A.J."/>
            <person name="Ladd B."/>
            <person name="Jarett J.K."/>
            <person name="Geller-Mcgrath D.E."/>
            <person name="Sieber C.M.K."/>
            <person name="Emerson J.B."/>
            <person name="Anantharaman K."/>
            <person name="Thomas B.C."/>
            <person name="Malmstrom R."/>
            <person name="Stieglmeier M."/>
            <person name="Klingl A."/>
            <person name="Woyke T."/>
            <person name="Ryan C.M."/>
            <person name="Banfield J.F."/>
        </authorList>
    </citation>
    <scope>NUCLEOTIDE SEQUENCE [LARGE SCALE GENOMIC DNA]</scope>
</reference>
<dbReference type="PANTHER" id="PTHR23429">
    <property type="entry name" value="GLUCOSE-6-PHOSPHATE 1-DEHYDROGENASE G6PD"/>
    <property type="match status" value="1"/>
</dbReference>
<feature type="active site" description="Proton acceptor" evidence="6">
    <location>
        <position position="265"/>
    </location>
</feature>
<dbReference type="InterPro" id="IPR036291">
    <property type="entry name" value="NAD(P)-bd_dom_sf"/>
</dbReference>
<evidence type="ECO:0000259" key="8">
    <source>
        <dbReference type="Pfam" id="PF02781"/>
    </source>
</evidence>
<feature type="binding site" evidence="6">
    <location>
        <position position="173"/>
    </location>
    <ligand>
        <name>NADP(+)</name>
        <dbReference type="ChEBI" id="CHEBI:58349"/>
    </ligand>
</feature>
<dbReference type="SUPFAM" id="SSF51735">
    <property type="entry name" value="NAD(P)-binding Rossmann-fold domains"/>
    <property type="match status" value="1"/>
</dbReference>
<dbReference type="NCBIfam" id="TIGR00871">
    <property type="entry name" value="zwf"/>
    <property type="match status" value="1"/>
</dbReference>
<sequence>MSKYINKNFQINIPTTVVIFGVTGDLSQQKLLPAIFDLHQRGVLPTKFRLVGFSRRDLTQADFRKLVQDSLRTYRRGHDKKSVLDFMDKCSYQMGDFTKLADFQGLAHALNDADRDMDTCSNKLFHLAVSPHFYKPLLNNLAKSGLSIPCVPVRTKSGDIDKNSGWTRVLIEKPFGRDMYSAQKLDVFLSKLFAEDQIFRIDHYLAKQTVQNILAFRFSNGLFEPIWNNDHIERVEIELMEIKDVSNRINFYDGVGALRDVGQSHAMQLLSLIAMDEPSDMRADVIRKARAEIMKNLVLLNKKNIKNCAIRAQYDGYKKEQGVNSSSKTETYFQLRAELKNKRWKKVPFYITAGKALDKSKVKIKIYFKPSKMCFACNTTKQHEHPQNMLVFRVQPQEGIAVHFWAKKPGLGMELVKKELSFDYAEFDGHNDFLPNAYQTLLYDAMRGDQTNFASSEELKYSWKYITKILKLWDVAPLQTYKKGSGGPKNKLI</sequence>
<dbReference type="SUPFAM" id="SSF55347">
    <property type="entry name" value="Glyceraldehyde-3-phosphate dehydrogenase-like, C-terminal domain"/>
    <property type="match status" value="1"/>
</dbReference>
<organism evidence="9 10">
    <name type="scientific">Candidatus Falkowbacteria bacterium CG10_big_fil_rev_8_21_14_0_10_37_6</name>
    <dbReference type="NCBI Taxonomy" id="1974563"/>
    <lineage>
        <taxon>Bacteria</taxon>
        <taxon>Candidatus Falkowiibacteriota</taxon>
    </lineage>
</organism>
<dbReference type="GO" id="GO:0009051">
    <property type="term" value="P:pentose-phosphate shunt, oxidative branch"/>
    <property type="evidence" value="ECO:0007669"/>
    <property type="project" value="TreeGrafter"/>
</dbReference>
<name>A0A2H0V8S4_9BACT</name>
<evidence type="ECO:0000256" key="1">
    <source>
        <dbReference type="ARBA" id="ARBA00004937"/>
    </source>
</evidence>
<evidence type="ECO:0000256" key="2">
    <source>
        <dbReference type="ARBA" id="ARBA00022526"/>
    </source>
</evidence>
<comment type="function">
    <text evidence="6">Catalyzes the oxidation of glucose 6-phosphate to 6-phosphogluconolactone.</text>
</comment>
<comment type="similarity">
    <text evidence="6">Belongs to the glucose-6-phosphate dehydrogenase family.</text>
</comment>
<comment type="catalytic activity">
    <reaction evidence="6">
        <text>D-glucose 6-phosphate + NADP(+) = 6-phospho-D-glucono-1,5-lactone + NADPH + H(+)</text>
        <dbReference type="Rhea" id="RHEA:15841"/>
        <dbReference type="ChEBI" id="CHEBI:15378"/>
        <dbReference type="ChEBI" id="CHEBI:57783"/>
        <dbReference type="ChEBI" id="CHEBI:57955"/>
        <dbReference type="ChEBI" id="CHEBI:58349"/>
        <dbReference type="ChEBI" id="CHEBI:61548"/>
        <dbReference type="EC" id="1.1.1.49"/>
    </reaction>
</comment>
<dbReference type="EC" id="1.1.1.49" evidence="6"/>
<keyword evidence="2 6" id="KW-0313">Glucose metabolism</keyword>
<comment type="caution">
    <text evidence="9">The sequence shown here is derived from an EMBL/GenBank/DDBJ whole genome shotgun (WGS) entry which is preliminary data.</text>
</comment>
<dbReference type="GO" id="GO:0006006">
    <property type="term" value="P:glucose metabolic process"/>
    <property type="evidence" value="ECO:0007669"/>
    <property type="project" value="UniProtKB-KW"/>
</dbReference>
<feature type="domain" description="Glucose-6-phosphate dehydrogenase NAD-binding" evidence="7">
    <location>
        <begin position="18"/>
        <end position="212"/>
    </location>
</feature>
<dbReference type="InterPro" id="IPR022674">
    <property type="entry name" value="G6P_DH_NAD-bd"/>
</dbReference>
<keyword evidence="3 6" id="KW-0521">NADP</keyword>
<dbReference type="InterPro" id="IPR022675">
    <property type="entry name" value="G6P_DH_C"/>
</dbReference>
<dbReference type="PRINTS" id="PR00079">
    <property type="entry name" value="G6PDHDRGNASE"/>
</dbReference>
<comment type="pathway">
    <text evidence="1 6">Carbohydrate degradation; pentose phosphate pathway; D-ribulose 5-phosphate from D-glucose 6-phosphate (oxidative stage): step 1/3.</text>
</comment>
<dbReference type="Pfam" id="PF02781">
    <property type="entry name" value="G6PD_C"/>
    <property type="match status" value="1"/>
</dbReference>
<feature type="binding site" evidence="6">
    <location>
        <position position="241"/>
    </location>
    <ligand>
        <name>substrate</name>
    </ligand>
</feature>
<dbReference type="UniPathway" id="UPA00115">
    <property type="reaction ID" value="UER00408"/>
</dbReference>
<gene>
    <name evidence="6 9" type="primary">zwf</name>
    <name evidence="9" type="ORF">COT95_02610</name>
</gene>
<dbReference type="GO" id="GO:0004345">
    <property type="term" value="F:glucose-6-phosphate dehydrogenase activity"/>
    <property type="evidence" value="ECO:0007669"/>
    <property type="project" value="UniProtKB-UniRule"/>
</dbReference>
<dbReference type="PANTHER" id="PTHR23429:SF0">
    <property type="entry name" value="GLUCOSE-6-PHOSPHATE 1-DEHYDROGENASE"/>
    <property type="match status" value="1"/>
</dbReference>
<dbReference type="InterPro" id="IPR001282">
    <property type="entry name" value="G6P_DH"/>
</dbReference>
<evidence type="ECO:0000313" key="9">
    <source>
        <dbReference type="EMBL" id="PIR94730.1"/>
    </source>
</evidence>
<evidence type="ECO:0000256" key="4">
    <source>
        <dbReference type="ARBA" id="ARBA00023002"/>
    </source>
</evidence>
<dbReference type="Pfam" id="PF00479">
    <property type="entry name" value="G6PD_N"/>
    <property type="match status" value="1"/>
</dbReference>
<proteinExistence type="inferred from homology"/>
<evidence type="ECO:0000256" key="5">
    <source>
        <dbReference type="ARBA" id="ARBA00023277"/>
    </source>
</evidence>
<dbReference type="PIRSF" id="PIRSF000110">
    <property type="entry name" value="G6PD"/>
    <property type="match status" value="1"/>
</dbReference>
<feature type="binding site" evidence="6">
    <location>
        <position position="355"/>
    </location>
    <ligand>
        <name>substrate</name>
    </ligand>
</feature>
<dbReference type="Gene3D" id="3.30.360.10">
    <property type="entry name" value="Dihydrodipicolinate Reductase, domain 2"/>
    <property type="match status" value="1"/>
</dbReference>
<keyword evidence="4 6" id="KW-0560">Oxidoreductase</keyword>
<evidence type="ECO:0000256" key="3">
    <source>
        <dbReference type="ARBA" id="ARBA00022857"/>
    </source>
</evidence>
<comment type="caution">
    <text evidence="6">Lacks conserved residue(s) required for the propagation of feature annotation.</text>
</comment>
<feature type="binding site" evidence="6">
    <location>
        <position position="207"/>
    </location>
    <ligand>
        <name>substrate</name>
    </ligand>
</feature>
<feature type="binding site" evidence="6">
    <location>
        <position position="203"/>
    </location>
    <ligand>
        <name>substrate</name>
    </ligand>
</feature>
<evidence type="ECO:0000259" key="7">
    <source>
        <dbReference type="Pfam" id="PF00479"/>
    </source>
</evidence>
<feature type="binding site" evidence="6">
    <location>
        <position position="55"/>
    </location>
    <ligand>
        <name>NADP(+)</name>
        <dbReference type="ChEBI" id="CHEBI:58349"/>
    </ligand>
</feature>
<dbReference type="GO" id="GO:0005829">
    <property type="term" value="C:cytosol"/>
    <property type="evidence" value="ECO:0007669"/>
    <property type="project" value="TreeGrafter"/>
</dbReference>
<dbReference type="AlphaFoldDB" id="A0A2H0V8S4"/>
<evidence type="ECO:0000313" key="10">
    <source>
        <dbReference type="Proteomes" id="UP000228614"/>
    </source>
</evidence>